<feature type="transmembrane region" description="Helical" evidence="1">
    <location>
        <begin position="90"/>
        <end position="111"/>
    </location>
</feature>
<organism evidence="2 3">
    <name type="scientific">Priestia aryabhattai</name>
    <name type="common">Bacillus aryabhattai</name>
    <dbReference type="NCBI Taxonomy" id="412384"/>
    <lineage>
        <taxon>Bacteria</taxon>
        <taxon>Bacillati</taxon>
        <taxon>Bacillota</taxon>
        <taxon>Bacilli</taxon>
        <taxon>Bacillales</taxon>
        <taxon>Bacillaceae</taxon>
        <taxon>Priestia</taxon>
    </lineage>
</organism>
<keyword evidence="1" id="KW-0812">Transmembrane</keyword>
<dbReference type="AlphaFoldDB" id="A0ABD7X3D2"/>
<geneLocation type="plasmid" evidence="2 3">
    <name>pG5MAi6_1</name>
</geneLocation>
<proteinExistence type="predicted"/>
<keyword evidence="1" id="KW-0472">Membrane</keyword>
<feature type="transmembrane region" description="Helical" evidence="1">
    <location>
        <begin position="123"/>
        <end position="142"/>
    </location>
</feature>
<reference evidence="2 3" key="1">
    <citation type="submission" date="2023-02" db="EMBL/GenBank/DDBJ databases">
        <title>Complete genome sequence of Priestia aryabhattai G5MAi6, a methanol-tolerant strain isolated from tap water in Hong Kong.</title>
        <authorList>
            <person name="Leung K.M."/>
            <person name="Lai G.K.K."/>
            <person name="Griffin S.D.J."/>
        </authorList>
    </citation>
    <scope>NUCLEOTIDE SEQUENCE [LARGE SCALE GENOMIC DNA]</scope>
    <source>
        <strain evidence="2 3">G5MAi6</strain>
        <plasmid evidence="2 3">pG5MAi6_1</plasmid>
    </source>
</reference>
<dbReference type="Proteomes" id="UP001220217">
    <property type="component" value="Plasmid pG5MAi6_1"/>
</dbReference>
<keyword evidence="2" id="KW-0614">Plasmid</keyword>
<accession>A0ABD7X3D2</accession>
<evidence type="ECO:0000313" key="2">
    <source>
        <dbReference type="EMBL" id="WEA47135.1"/>
    </source>
</evidence>
<evidence type="ECO:0000256" key="1">
    <source>
        <dbReference type="SAM" id="Phobius"/>
    </source>
</evidence>
<evidence type="ECO:0000313" key="3">
    <source>
        <dbReference type="Proteomes" id="UP001220217"/>
    </source>
</evidence>
<gene>
    <name evidence="2" type="ORF">PWO00_27925</name>
</gene>
<protein>
    <submittedName>
        <fullName evidence="2">Uncharacterized protein</fullName>
    </submittedName>
</protein>
<sequence>MLIVLDDSTPQFGFAGIGYSEVDKQDISNRNFKEITRLLAVKEAEIYQTKTEETAEKENKKEVIDRINDSLELKEVISDLKSREKFNKRIAMGCYSIGTAVIIIGAILAYFSVNNISSDKNSYYYIYVGAKNLAIIGLLILCSRYTFNIGNIFMEEGVKQADRLHAIHYGKFF</sequence>
<dbReference type="RefSeq" id="WP_275037670.1">
    <property type="nucleotide sequence ID" value="NZ_CP118719.1"/>
</dbReference>
<dbReference type="EMBL" id="CP118719">
    <property type="protein sequence ID" value="WEA47135.1"/>
    <property type="molecule type" value="Genomic_DNA"/>
</dbReference>
<keyword evidence="1" id="KW-1133">Transmembrane helix</keyword>
<name>A0ABD7X3D2_PRIAR</name>